<dbReference type="VEuPathDB" id="FungiDB:EMCG_01863"/>
<reference evidence="2" key="1">
    <citation type="journal article" date="2015" name="PLoS Genet.">
        <title>The dynamic genome and transcriptome of the human fungal pathogen Blastomyces and close relative Emmonsia.</title>
        <authorList>
            <person name="Munoz J.F."/>
            <person name="Gauthier G.M."/>
            <person name="Desjardins C.A."/>
            <person name="Gallo J.E."/>
            <person name="Holder J."/>
            <person name="Sullivan T.D."/>
            <person name="Marty A.J."/>
            <person name="Carmen J.C."/>
            <person name="Chen Z."/>
            <person name="Ding L."/>
            <person name="Gujja S."/>
            <person name="Magrini V."/>
            <person name="Misas E."/>
            <person name="Mitreva M."/>
            <person name="Priest M."/>
            <person name="Saif S."/>
            <person name="Whiston E.A."/>
            <person name="Young S."/>
            <person name="Zeng Q."/>
            <person name="Goldman W.E."/>
            <person name="Mardis E.R."/>
            <person name="Taylor J.W."/>
            <person name="McEwen J.G."/>
            <person name="Clay O.K."/>
            <person name="Klein B.S."/>
            <person name="Cuomo C.A."/>
        </authorList>
    </citation>
    <scope>NUCLEOTIDE SEQUENCE [LARGE SCALE GENOMIC DNA]</scope>
    <source>
        <strain evidence="2">UAMH 3008</strain>
    </source>
</reference>
<accession>A0A0G2I118</accession>
<proteinExistence type="predicted"/>
<sequence length="51" mass="5889">MKRHQTPHYPQTNQKYGNIRRLRCGNACGITSRQTLKPLCNPSSSRLVMMD</sequence>
<name>A0A0G2I118_9EURO</name>
<dbReference type="EMBL" id="LCZI01000919">
    <property type="protein sequence ID" value="KKZ63835.1"/>
    <property type="molecule type" value="Genomic_DNA"/>
</dbReference>
<comment type="caution">
    <text evidence="1">The sequence shown here is derived from an EMBL/GenBank/DDBJ whole genome shotgun (WGS) entry which is preliminary data.</text>
</comment>
<protein>
    <submittedName>
        <fullName evidence="1">Uncharacterized protein</fullName>
    </submittedName>
</protein>
<evidence type="ECO:0000313" key="1">
    <source>
        <dbReference type="EMBL" id="KKZ63835.1"/>
    </source>
</evidence>
<evidence type="ECO:0000313" key="2">
    <source>
        <dbReference type="Proteomes" id="UP000034164"/>
    </source>
</evidence>
<dbReference type="AlphaFoldDB" id="A0A0G2I118"/>
<gene>
    <name evidence="1" type="ORF">EMCG_01863</name>
</gene>
<dbReference type="Proteomes" id="UP000034164">
    <property type="component" value="Unassembled WGS sequence"/>
</dbReference>
<organism evidence="1 2">
    <name type="scientific">[Emmonsia] crescens</name>
    <dbReference type="NCBI Taxonomy" id="73230"/>
    <lineage>
        <taxon>Eukaryota</taxon>
        <taxon>Fungi</taxon>
        <taxon>Dikarya</taxon>
        <taxon>Ascomycota</taxon>
        <taxon>Pezizomycotina</taxon>
        <taxon>Eurotiomycetes</taxon>
        <taxon>Eurotiomycetidae</taxon>
        <taxon>Onygenales</taxon>
        <taxon>Ajellomycetaceae</taxon>
        <taxon>Emergomyces</taxon>
    </lineage>
</organism>